<dbReference type="SMART" id="SM00064">
    <property type="entry name" value="FYVE"/>
    <property type="match status" value="1"/>
</dbReference>
<comment type="caution">
    <text evidence="8">The sequence shown here is derived from an EMBL/GenBank/DDBJ whole genome shotgun (WGS) entry which is preliminary data.</text>
</comment>
<feature type="region of interest" description="Disordered" evidence="5">
    <location>
        <begin position="18"/>
        <end position="145"/>
    </location>
</feature>
<feature type="compositionally biased region" description="Low complexity" evidence="5">
    <location>
        <begin position="115"/>
        <end position="137"/>
    </location>
</feature>
<dbReference type="InterPro" id="IPR001841">
    <property type="entry name" value="Znf_RING"/>
</dbReference>
<dbReference type="PANTHER" id="PTHR46280">
    <property type="entry name" value="PLECKSTRIN HOMOLOGY DOMAIN-CONTAINING FAMILY F MEMBER 2-RELATED"/>
    <property type="match status" value="1"/>
</dbReference>
<dbReference type="InterPro" id="IPR013083">
    <property type="entry name" value="Znf_RING/FYVE/PHD"/>
</dbReference>
<evidence type="ECO:0000259" key="7">
    <source>
        <dbReference type="PROSITE" id="PS50178"/>
    </source>
</evidence>
<dbReference type="PROSITE" id="PS50178">
    <property type="entry name" value="ZF_FYVE"/>
    <property type="match status" value="1"/>
</dbReference>
<dbReference type="SUPFAM" id="SSF57903">
    <property type="entry name" value="FYVE/PHD zinc finger"/>
    <property type="match status" value="1"/>
</dbReference>
<evidence type="ECO:0000256" key="4">
    <source>
        <dbReference type="PROSITE-ProRule" id="PRU00175"/>
    </source>
</evidence>
<feature type="region of interest" description="Disordered" evidence="5">
    <location>
        <begin position="451"/>
        <end position="497"/>
    </location>
</feature>
<evidence type="ECO:0000313" key="8">
    <source>
        <dbReference type="EMBL" id="KAL3799697.1"/>
    </source>
</evidence>
<gene>
    <name evidence="8" type="ORF">ACHAWO_002881</name>
</gene>
<feature type="compositionally biased region" description="Polar residues" evidence="5">
    <location>
        <begin position="59"/>
        <end position="70"/>
    </location>
</feature>
<feature type="domain" description="RING-type" evidence="6">
    <location>
        <begin position="565"/>
        <end position="600"/>
    </location>
</feature>
<evidence type="ECO:0000256" key="2">
    <source>
        <dbReference type="ARBA" id="ARBA00022771"/>
    </source>
</evidence>
<dbReference type="EMBL" id="JALLPJ020000177">
    <property type="protein sequence ID" value="KAL3799697.1"/>
    <property type="molecule type" value="Genomic_DNA"/>
</dbReference>
<name>A0ABD3QI05_9STRA</name>
<reference evidence="8 9" key="1">
    <citation type="submission" date="2024-10" db="EMBL/GenBank/DDBJ databases">
        <title>Updated reference genomes for cyclostephanoid diatoms.</title>
        <authorList>
            <person name="Roberts W.R."/>
            <person name="Alverson A.J."/>
        </authorList>
    </citation>
    <scope>NUCLEOTIDE SEQUENCE [LARGE SCALE GENOMIC DNA]</scope>
    <source>
        <strain evidence="8 9">AJA010-31</strain>
    </source>
</reference>
<organism evidence="8 9">
    <name type="scientific">Cyclotella atomus</name>
    <dbReference type="NCBI Taxonomy" id="382360"/>
    <lineage>
        <taxon>Eukaryota</taxon>
        <taxon>Sar</taxon>
        <taxon>Stramenopiles</taxon>
        <taxon>Ochrophyta</taxon>
        <taxon>Bacillariophyta</taxon>
        <taxon>Coscinodiscophyceae</taxon>
        <taxon>Thalassiosirophycidae</taxon>
        <taxon>Stephanodiscales</taxon>
        <taxon>Stephanodiscaceae</taxon>
        <taxon>Cyclotella</taxon>
    </lineage>
</organism>
<dbReference type="PANTHER" id="PTHR46280:SF3">
    <property type="entry name" value="PLECKSTRIN HOMOLOGY DOMAIN-CONTAINING FAMILY F MEMBER 1 HOMOLOG"/>
    <property type="match status" value="1"/>
</dbReference>
<feature type="domain" description="FYVE-type" evidence="7">
    <location>
        <begin position="243"/>
        <end position="312"/>
    </location>
</feature>
<accession>A0ABD3QI05</accession>
<dbReference type="PROSITE" id="PS50089">
    <property type="entry name" value="ZF_RING_2"/>
    <property type="match status" value="1"/>
</dbReference>
<evidence type="ECO:0000256" key="5">
    <source>
        <dbReference type="SAM" id="MobiDB-lite"/>
    </source>
</evidence>
<evidence type="ECO:0000313" key="9">
    <source>
        <dbReference type="Proteomes" id="UP001530400"/>
    </source>
</evidence>
<evidence type="ECO:0000256" key="1">
    <source>
        <dbReference type="ARBA" id="ARBA00022723"/>
    </source>
</evidence>
<keyword evidence="1" id="KW-0479">Metal-binding</keyword>
<evidence type="ECO:0008006" key="10">
    <source>
        <dbReference type="Google" id="ProtNLM"/>
    </source>
</evidence>
<dbReference type="InterPro" id="IPR017455">
    <property type="entry name" value="Znf_FYVE-rel"/>
</dbReference>
<dbReference type="InterPro" id="IPR000306">
    <property type="entry name" value="Znf_FYVE"/>
</dbReference>
<dbReference type="Gene3D" id="3.30.40.10">
    <property type="entry name" value="Zinc/RING finger domain, C3HC4 (zinc finger)"/>
    <property type="match status" value="2"/>
</dbReference>
<dbReference type="AlphaFoldDB" id="A0ABD3QI05"/>
<keyword evidence="3" id="KW-0862">Zinc</keyword>
<keyword evidence="2 4" id="KW-0863">Zinc-finger</keyword>
<dbReference type="InterPro" id="IPR051765">
    <property type="entry name" value="PH_domain-containing_F"/>
</dbReference>
<dbReference type="InterPro" id="IPR011011">
    <property type="entry name" value="Znf_FYVE_PHD"/>
</dbReference>
<evidence type="ECO:0000259" key="6">
    <source>
        <dbReference type="PROSITE" id="PS50089"/>
    </source>
</evidence>
<dbReference type="Pfam" id="PF01363">
    <property type="entry name" value="FYVE"/>
    <property type="match status" value="1"/>
</dbReference>
<keyword evidence="9" id="KW-1185">Reference proteome</keyword>
<dbReference type="GO" id="GO:0008270">
    <property type="term" value="F:zinc ion binding"/>
    <property type="evidence" value="ECO:0007669"/>
    <property type="project" value="UniProtKB-KW"/>
</dbReference>
<proteinExistence type="predicted"/>
<dbReference type="Proteomes" id="UP001530400">
    <property type="component" value="Unassembled WGS sequence"/>
</dbReference>
<sequence length="611" mass="67498">MTLPNVNEWMTSLSALQIVPPPKHGGDVKDAANGGVKEPYVPPLPAAYCPEQRDDLPSTDRSTPTNTGATKSARKTPVKSNEKEDMNVPSEVSKATTAKKRQQTSISRKRGEEISLPTTRSPTPTSDNSSKQKSMSESSKHKSMKKISNLLSTDNTNKQYDNMIMVGTQRVYPRTLVQPTIYHNEATDLWIATIHTDANSIPTASDTSAAETKSKDKAFSFNDERSARASAYANSPPVMIPPTGKSSQCMLCDTSFTFLRRPKHCKNCGIIICGDCCTRWNIKMLPETYTSKSTLGLSKTVRVCVSCDAVAKRFKNALMMGRYDVAIEGYLTGNVNLRCPFVFKGEKEIMFPIHCAILGQSESLLRWLVDVQCCPVHLTSTANKGKKYEEDVLPTLQTSKGRSVMDIAMEMKHVGILKYLVKERGVSVHEVKDLALVLGALESMIMAFPEEVDDSEEKDKKEKNQSAISNPRKMIKSPAKSPGVSKHHREKTISPKPHNMQHPYSVIAYTSKGKTLLPKDFQPAAKTALYGNIGRYDSDDEKNDVHVAADSDDDCSVCTTMTEMCIVCNEAPIDCVATPCGHQVCCMSCTKDRIACPSCKFVCRFIEIYQP</sequence>
<protein>
    <recommendedName>
        <fullName evidence="10">RING-type domain-containing protein</fullName>
    </recommendedName>
</protein>
<evidence type="ECO:0000256" key="3">
    <source>
        <dbReference type="ARBA" id="ARBA00022833"/>
    </source>
</evidence>